<dbReference type="GO" id="GO:0005737">
    <property type="term" value="C:cytoplasm"/>
    <property type="evidence" value="ECO:0007669"/>
    <property type="project" value="UniProtKB-SubCell"/>
</dbReference>
<accession>A0A7M5WT92</accession>
<dbReference type="InterPro" id="IPR045875">
    <property type="entry name" value="NTF2"/>
</dbReference>
<dbReference type="PROSITE" id="PS50177">
    <property type="entry name" value="NTF2_DOMAIN"/>
    <property type="match status" value="1"/>
</dbReference>
<dbReference type="GO" id="GO:0005634">
    <property type="term" value="C:nucleus"/>
    <property type="evidence" value="ECO:0007669"/>
    <property type="project" value="UniProtKB-SubCell"/>
</dbReference>
<dbReference type="RefSeq" id="XP_066936726.1">
    <property type="nucleotide sequence ID" value="XM_067080625.1"/>
</dbReference>
<dbReference type="SUPFAM" id="SSF54427">
    <property type="entry name" value="NTF2-like"/>
    <property type="match status" value="1"/>
</dbReference>
<keyword evidence="4" id="KW-1185">Reference proteome</keyword>
<dbReference type="InterPro" id="IPR002075">
    <property type="entry name" value="NTF2_dom"/>
</dbReference>
<keyword evidence="1" id="KW-0539">Nucleus</keyword>
<dbReference type="InterPro" id="IPR032710">
    <property type="entry name" value="NTF2-like_dom_sf"/>
</dbReference>
<dbReference type="GeneID" id="136824636"/>
<dbReference type="EnsemblMetazoa" id="CLYHEMT012792.1">
    <property type="protein sequence ID" value="CLYHEMP012792.1"/>
    <property type="gene ID" value="CLYHEMG012792"/>
</dbReference>
<comment type="subcellular location">
    <subcellularLocation>
        <location evidence="1">Cytoplasm</location>
    </subcellularLocation>
    <subcellularLocation>
        <location evidence="1">Nucleus</location>
    </subcellularLocation>
</comment>
<keyword evidence="1" id="KW-0963">Cytoplasm</keyword>
<protein>
    <recommendedName>
        <fullName evidence="1">Nuclear transport factor 2</fullName>
        <shortName evidence="1">NTF-2</shortName>
    </recommendedName>
</protein>
<keyword evidence="1" id="KW-0813">Transport</keyword>
<dbReference type="CDD" id="cd00780">
    <property type="entry name" value="NTF2"/>
    <property type="match status" value="1"/>
</dbReference>
<sequence>MDFEGASNNMKAFLTHYYSMFEANREALAGFFDGNSIFTFESDVLLGQQNIIKHLIGLPFKTVKFIPSTVDTHPTIYNGYFTTVVGQLKTDDDPPHGFAQSFHVKVDGQNPIILNSVFRLNIHNG</sequence>
<dbReference type="GO" id="GO:0015031">
    <property type="term" value="P:protein transport"/>
    <property type="evidence" value="ECO:0007669"/>
    <property type="project" value="UniProtKB-KW"/>
</dbReference>
<reference evidence="3" key="1">
    <citation type="submission" date="2021-01" db="UniProtKB">
        <authorList>
            <consortium name="EnsemblMetazoa"/>
        </authorList>
    </citation>
    <scope>IDENTIFICATION</scope>
</reference>
<dbReference type="InterPro" id="IPR018222">
    <property type="entry name" value="Nuclear_transport_factor_2_euk"/>
</dbReference>
<organism evidence="3 4">
    <name type="scientific">Clytia hemisphaerica</name>
    <dbReference type="NCBI Taxonomy" id="252671"/>
    <lineage>
        <taxon>Eukaryota</taxon>
        <taxon>Metazoa</taxon>
        <taxon>Cnidaria</taxon>
        <taxon>Hydrozoa</taxon>
        <taxon>Hydroidolina</taxon>
        <taxon>Leptothecata</taxon>
        <taxon>Obeliida</taxon>
        <taxon>Clytiidae</taxon>
        <taxon>Clytia</taxon>
    </lineage>
</organism>
<keyword evidence="1" id="KW-0653">Protein transport</keyword>
<dbReference type="OrthoDB" id="6507044at2759"/>
<comment type="function">
    <text evidence="1">Has a role in nuclear-cytoplasmic transport of proteins and mRNAs.</text>
</comment>
<dbReference type="AlphaFoldDB" id="A0A7M5WT92"/>
<evidence type="ECO:0000313" key="4">
    <source>
        <dbReference type="Proteomes" id="UP000594262"/>
    </source>
</evidence>
<dbReference type="GO" id="GO:0006913">
    <property type="term" value="P:nucleocytoplasmic transport"/>
    <property type="evidence" value="ECO:0007669"/>
    <property type="project" value="UniProtKB-UniRule"/>
</dbReference>
<dbReference type="GO" id="GO:0051028">
    <property type="term" value="P:mRNA transport"/>
    <property type="evidence" value="ECO:0007669"/>
    <property type="project" value="UniProtKB-UniRule"/>
</dbReference>
<name>A0A7M5WT92_9CNID</name>
<dbReference type="Pfam" id="PF02136">
    <property type="entry name" value="NTF2"/>
    <property type="match status" value="1"/>
</dbReference>
<evidence type="ECO:0000256" key="1">
    <source>
        <dbReference type="RuleBase" id="RU369002"/>
    </source>
</evidence>
<evidence type="ECO:0000313" key="3">
    <source>
        <dbReference type="EnsemblMetazoa" id="CLYHEMP012792.1"/>
    </source>
</evidence>
<dbReference type="Proteomes" id="UP000594262">
    <property type="component" value="Unplaced"/>
</dbReference>
<dbReference type="Gene3D" id="3.10.450.50">
    <property type="match status" value="1"/>
</dbReference>
<evidence type="ECO:0000259" key="2">
    <source>
        <dbReference type="PROSITE" id="PS50177"/>
    </source>
</evidence>
<dbReference type="PANTHER" id="PTHR12612">
    <property type="entry name" value="NUCLEAR TRANSPORT FACTOR 2"/>
    <property type="match status" value="1"/>
</dbReference>
<feature type="domain" description="NTF2" evidence="2">
    <location>
        <begin position="9"/>
        <end position="120"/>
    </location>
</feature>
<proteinExistence type="predicted"/>